<evidence type="ECO:0000256" key="8">
    <source>
        <dbReference type="PROSITE-ProRule" id="PRU00042"/>
    </source>
</evidence>
<feature type="domain" description="C2H2-type" evidence="10">
    <location>
        <begin position="541"/>
        <end position="570"/>
    </location>
</feature>
<evidence type="ECO:0000256" key="6">
    <source>
        <dbReference type="ARBA" id="ARBA00023125"/>
    </source>
</evidence>
<feature type="domain" description="C2H2-type" evidence="10">
    <location>
        <begin position="571"/>
        <end position="600"/>
    </location>
</feature>
<feature type="compositionally biased region" description="Polar residues" evidence="9">
    <location>
        <begin position="811"/>
        <end position="832"/>
    </location>
</feature>
<dbReference type="EMBL" id="KV893652">
    <property type="protein sequence ID" value="OON19025.1"/>
    <property type="molecule type" value="Genomic_DNA"/>
</dbReference>
<evidence type="ECO:0000256" key="7">
    <source>
        <dbReference type="ARBA" id="ARBA00023242"/>
    </source>
</evidence>
<dbReference type="InterPro" id="IPR013087">
    <property type="entry name" value="Znf_C2H2_type"/>
</dbReference>
<evidence type="ECO:0000256" key="1">
    <source>
        <dbReference type="ARBA" id="ARBA00004123"/>
    </source>
</evidence>
<dbReference type="FunFam" id="3.30.160.60:FF:000104">
    <property type="entry name" value="Transcriptional repressor protein YY1"/>
    <property type="match status" value="1"/>
</dbReference>
<organism evidence="11 12">
    <name type="scientific">Opisthorchis viverrini</name>
    <name type="common">Southeast Asian liver fluke</name>
    <dbReference type="NCBI Taxonomy" id="6198"/>
    <lineage>
        <taxon>Eukaryota</taxon>
        <taxon>Metazoa</taxon>
        <taxon>Spiralia</taxon>
        <taxon>Lophotrochozoa</taxon>
        <taxon>Platyhelminthes</taxon>
        <taxon>Trematoda</taxon>
        <taxon>Digenea</taxon>
        <taxon>Opisthorchiida</taxon>
        <taxon>Opisthorchiata</taxon>
        <taxon>Opisthorchiidae</taxon>
        <taxon>Opisthorchis</taxon>
    </lineage>
</organism>
<keyword evidence="4 8" id="KW-0863">Zinc-finger</keyword>
<dbReference type="Proteomes" id="UP000243686">
    <property type="component" value="Unassembled WGS sequence"/>
</dbReference>
<dbReference type="GO" id="GO:0000981">
    <property type="term" value="F:DNA-binding transcription factor activity, RNA polymerase II-specific"/>
    <property type="evidence" value="ECO:0007669"/>
    <property type="project" value="TreeGrafter"/>
</dbReference>
<dbReference type="GO" id="GO:0031519">
    <property type="term" value="C:PcG protein complex"/>
    <property type="evidence" value="ECO:0007669"/>
    <property type="project" value="TreeGrafter"/>
</dbReference>
<accession>A0A1S8WXD5</accession>
<dbReference type="GO" id="GO:0005667">
    <property type="term" value="C:transcription regulator complex"/>
    <property type="evidence" value="ECO:0007669"/>
    <property type="project" value="TreeGrafter"/>
</dbReference>
<evidence type="ECO:0000256" key="4">
    <source>
        <dbReference type="ARBA" id="ARBA00022771"/>
    </source>
</evidence>
<evidence type="ECO:0000313" key="11">
    <source>
        <dbReference type="EMBL" id="OON19025.1"/>
    </source>
</evidence>
<reference evidence="11 12" key="1">
    <citation type="submission" date="2015-03" db="EMBL/GenBank/DDBJ databases">
        <title>Draft genome of the nematode, Opisthorchis viverrini.</title>
        <authorList>
            <person name="Mitreva M."/>
        </authorList>
    </citation>
    <scope>NUCLEOTIDE SEQUENCE [LARGE SCALE GENOMIC DNA]</scope>
    <source>
        <strain evidence="11">Khon Kaen</strain>
    </source>
</reference>
<feature type="region of interest" description="Disordered" evidence="9">
    <location>
        <begin position="690"/>
        <end position="723"/>
    </location>
</feature>
<proteinExistence type="predicted"/>
<sequence length="891" mass="96921">MWVISFSATFLTNGLSGSIRVTCRELVSLPMIAPFLDDSGLKTEFNGDFSCNCDTAPDVISELSFDCNELYSEVCSNDSYGDLFLMDSNDLLGVREEVVGDEKGDHNTLVPDGDADLCTLRYACSGYDKHEPDASSNHLHPTGALPPVLMKNEPQDHLFRDMGLPAFVDTPRPFIQRSKHNCVGGAGLEYPFEDRSTRLVSRRLKIDDDEFVGANGISASEASVSETTRKSRDGARELKESMATLSRMKKPSGQSSAQSRSLRPKVHSYPVVPFTTPAMRGPLPPSSQRHLSFVTVPRPQHRIPASSNMNASRYRRPRHLSIRSGAAILRPKGTSTRGVNKTTYSTQLRTTGSQIPPNSFSSFSPPVSPKSNNPIASTGASAAPMASLPWLQQLTVINSKSVLPLRNNPTTLLYTTYPAANIAAANKTRFLGRTGLYLSNGSTRVNFPAQLDSAVSTSKLASVVAAAFSTSIQRPHNCTHRRTVACPQLGCGKTFRDTSSMRKHLHTHGPRVHICAECGKAFVESSKLKRHQLVHTGEKPYQCTFEGCGKRFSLDFNLRTHLRIHTGDRPYPCPQPGCSKRFAQSTNLKSHLATHTKLRVAISTTAIIGRPSLHHHQLSRSRQRALPTGFEINAPEALGERISLSNSGPFSRLQSLHTANSPLLAGNESTYSSDGVNTVSETYWQTLPTTVSSVGPPDSLSDSGLSLSPSSSSTSPSGLNSPISTALRLSPIRMCTSPLPFRQKSISIAFQRDPNVEVKHESKVLKPISSSDADLDNTFDKPENTDQLPDGTPCEPDWTLFGPELVLSQDSPVSQLTAHTSSSPPNSDQQPTPRVDTDSPCEAGTDTSSSSATRPTHPLCPLVSYRPVTRMRLSGTFSILTHRHSRPLSKA</sequence>
<dbReference type="PANTHER" id="PTHR14003:SF19">
    <property type="entry name" value="YY2 TRANSCRIPTION FACTOR"/>
    <property type="match status" value="1"/>
</dbReference>
<evidence type="ECO:0000256" key="9">
    <source>
        <dbReference type="SAM" id="MobiDB-lite"/>
    </source>
</evidence>
<dbReference type="FunFam" id="3.30.160.60:FF:000109">
    <property type="entry name" value="Transcriptional repressor protein YY1"/>
    <property type="match status" value="1"/>
</dbReference>
<dbReference type="PROSITE" id="PS50157">
    <property type="entry name" value="ZINC_FINGER_C2H2_2"/>
    <property type="match status" value="4"/>
</dbReference>
<dbReference type="AlphaFoldDB" id="A0A1S8WXD5"/>
<dbReference type="GO" id="GO:0000785">
    <property type="term" value="C:chromatin"/>
    <property type="evidence" value="ECO:0007669"/>
    <property type="project" value="TreeGrafter"/>
</dbReference>
<dbReference type="Gene3D" id="3.30.160.60">
    <property type="entry name" value="Classic Zinc Finger"/>
    <property type="match status" value="4"/>
</dbReference>
<gene>
    <name evidence="11" type="ORF">X801_05113</name>
</gene>
<evidence type="ECO:0000256" key="2">
    <source>
        <dbReference type="ARBA" id="ARBA00022723"/>
    </source>
</evidence>
<dbReference type="GO" id="GO:0008270">
    <property type="term" value="F:zinc ion binding"/>
    <property type="evidence" value="ECO:0007669"/>
    <property type="project" value="UniProtKB-KW"/>
</dbReference>
<feature type="region of interest" description="Disordered" evidence="9">
    <location>
        <begin position="348"/>
        <end position="378"/>
    </location>
</feature>
<dbReference type="PROSITE" id="PS00028">
    <property type="entry name" value="ZINC_FINGER_C2H2_1"/>
    <property type="match status" value="4"/>
</dbReference>
<feature type="compositionally biased region" description="Low complexity" evidence="9">
    <location>
        <begin position="356"/>
        <end position="374"/>
    </location>
</feature>
<keyword evidence="3" id="KW-0677">Repeat</keyword>
<dbReference type="FunFam" id="3.30.160.60:FF:000125">
    <property type="entry name" value="Putative zinc finger protein 143"/>
    <property type="match status" value="1"/>
</dbReference>
<protein>
    <submittedName>
        <fullName evidence="11">Zinc finger, C2H2 type</fullName>
    </submittedName>
</protein>
<feature type="domain" description="C2H2-type" evidence="10">
    <location>
        <begin position="513"/>
        <end position="540"/>
    </location>
</feature>
<feature type="region of interest" description="Disordered" evidence="9">
    <location>
        <begin position="242"/>
        <end position="264"/>
    </location>
</feature>
<dbReference type="SMART" id="SM00355">
    <property type="entry name" value="ZnF_C2H2"/>
    <property type="match status" value="4"/>
</dbReference>
<feature type="region of interest" description="Disordered" evidence="9">
    <location>
        <begin position="757"/>
        <end position="798"/>
    </location>
</feature>
<evidence type="ECO:0000256" key="5">
    <source>
        <dbReference type="ARBA" id="ARBA00022833"/>
    </source>
</evidence>
<keyword evidence="2" id="KW-0479">Metal-binding</keyword>
<keyword evidence="7" id="KW-0539">Nucleus</keyword>
<keyword evidence="6" id="KW-0238">DNA-binding</keyword>
<feature type="compositionally biased region" description="Polar residues" evidence="9">
    <location>
        <begin position="845"/>
        <end position="854"/>
    </location>
</feature>
<feature type="compositionally biased region" description="Low complexity" evidence="9">
    <location>
        <begin position="695"/>
        <end position="723"/>
    </location>
</feature>
<dbReference type="GO" id="GO:0000978">
    <property type="term" value="F:RNA polymerase II cis-regulatory region sequence-specific DNA binding"/>
    <property type="evidence" value="ECO:0007669"/>
    <property type="project" value="TreeGrafter"/>
</dbReference>
<feature type="domain" description="C2H2-type" evidence="10">
    <location>
        <begin position="484"/>
        <end position="508"/>
    </location>
</feature>
<dbReference type="InterPro" id="IPR036236">
    <property type="entry name" value="Znf_C2H2_sf"/>
</dbReference>
<evidence type="ECO:0000313" key="12">
    <source>
        <dbReference type="Proteomes" id="UP000243686"/>
    </source>
</evidence>
<feature type="region of interest" description="Disordered" evidence="9">
    <location>
        <begin position="811"/>
        <end position="861"/>
    </location>
</feature>
<name>A0A1S8WXD5_OPIVI</name>
<keyword evidence="5" id="KW-0862">Zinc</keyword>
<comment type="subcellular location">
    <subcellularLocation>
        <location evidence="1">Nucleus</location>
    </subcellularLocation>
</comment>
<feature type="compositionally biased region" description="Polar residues" evidence="9">
    <location>
        <begin position="252"/>
        <end position="261"/>
    </location>
</feature>
<dbReference type="SUPFAM" id="SSF57667">
    <property type="entry name" value="beta-beta-alpha zinc fingers"/>
    <property type="match status" value="3"/>
</dbReference>
<keyword evidence="12" id="KW-1185">Reference proteome</keyword>
<evidence type="ECO:0000259" key="10">
    <source>
        <dbReference type="PROSITE" id="PS50157"/>
    </source>
</evidence>
<dbReference type="Pfam" id="PF00096">
    <property type="entry name" value="zf-C2H2"/>
    <property type="match status" value="4"/>
</dbReference>
<evidence type="ECO:0000256" key="3">
    <source>
        <dbReference type="ARBA" id="ARBA00022737"/>
    </source>
</evidence>
<dbReference type="PANTHER" id="PTHR14003">
    <property type="entry name" value="TRANSCRIPTIONAL REPRESSOR PROTEIN YY"/>
    <property type="match status" value="1"/>
</dbReference>